<comment type="caution">
    <text evidence="7">The sequence shown here is derived from an EMBL/GenBank/DDBJ whole genome shotgun (WGS) entry which is preliminary data.</text>
</comment>
<dbReference type="InterPro" id="IPR025188">
    <property type="entry name" value="DUF4113"/>
</dbReference>
<evidence type="ECO:0000313" key="8">
    <source>
        <dbReference type="Proteomes" id="UP000468388"/>
    </source>
</evidence>
<dbReference type="AlphaFoldDB" id="A0A6N8J4U4"/>
<dbReference type="GO" id="GO:0003887">
    <property type="term" value="F:DNA-directed DNA polymerase activity"/>
    <property type="evidence" value="ECO:0007669"/>
    <property type="project" value="TreeGrafter"/>
</dbReference>
<dbReference type="PANTHER" id="PTHR11076:SF34">
    <property type="entry name" value="PROTEIN UMUC"/>
    <property type="match status" value="1"/>
</dbReference>
<evidence type="ECO:0000256" key="1">
    <source>
        <dbReference type="ARBA" id="ARBA00010945"/>
    </source>
</evidence>
<keyword evidence="8" id="KW-1185">Reference proteome</keyword>
<organism evidence="7 8">
    <name type="scientific">Chitinophaga oryziterrae</name>
    <dbReference type="NCBI Taxonomy" id="1031224"/>
    <lineage>
        <taxon>Bacteria</taxon>
        <taxon>Pseudomonadati</taxon>
        <taxon>Bacteroidota</taxon>
        <taxon>Chitinophagia</taxon>
        <taxon>Chitinophagales</taxon>
        <taxon>Chitinophagaceae</taxon>
        <taxon>Chitinophaga</taxon>
    </lineage>
</organism>
<dbReference type="GO" id="GO:0042276">
    <property type="term" value="P:error-prone translesion synthesis"/>
    <property type="evidence" value="ECO:0007669"/>
    <property type="project" value="TreeGrafter"/>
</dbReference>
<dbReference type="InterPro" id="IPR036775">
    <property type="entry name" value="DNA_pol_Y-fam_lit_finger_sf"/>
</dbReference>
<evidence type="ECO:0000259" key="6">
    <source>
        <dbReference type="PROSITE" id="PS50173"/>
    </source>
</evidence>
<dbReference type="Gene3D" id="3.30.70.270">
    <property type="match status" value="1"/>
</dbReference>
<evidence type="ECO:0000256" key="2">
    <source>
        <dbReference type="ARBA" id="ARBA00022763"/>
    </source>
</evidence>
<dbReference type="InterPro" id="IPR043502">
    <property type="entry name" value="DNA/RNA_pol_sf"/>
</dbReference>
<evidence type="ECO:0000256" key="3">
    <source>
        <dbReference type="ARBA" id="ARBA00023199"/>
    </source>
</evidence>
<evidence type="ECO:0000313" key="7">
    <source>
        <dbReference type="EMBL" id="MVT40247.1"/>
    </source>
</evidence>
<dbReference type="Gene3D" id="3.30.1490.100">
    <property type="entry name" value="DNA polymerase, Y-family, little finger domain"/>
    <property type="match status" value="1"/>
</dbReference>
<keyword evidence="4" id="KW-0234">DNA repair</keyword>
<dbReference type="SUPFAM" id="SSF56672">
    <property type="entry name" value="DNA/RNA polymerases"/>
    <property type="match status" value="1"/>
</dbReference>
<keyword evidence="5" id="KW-0742">SOS response</keyword>
<keyword evidence="3" id="KW-0741">SOS mutagenesis</keyword>
<dbReference type="OrthoDB" id="9808813at2"/>
<name>A0A6N8J4U4_9BACT</name>
<proteinExistence type="inferred from homology"/>
<dbReference type="Gene3D" id="1.10.150.20">
    <property type="entry name" value="5' to 3' exonuclease, C-terminal subdomain"/>
    <property type="match status" value="1"/>
</dbReference>
<protein>
    <submittedName>
        <fullName evidence="7">DUF4113 domain-containing protein</fullName>
    </submittedName>
</protein>
<evidence type="ECO:0000256" key="5">
    <source>
        <dbReference type="ARBA" id="ARBA00023236"/>
    </source>
</evidence>
<accession>A0A6N8J4U4</accession>
<dbReference type="RefSeq" id="WP_157298873.1">
    <property type="nucleotide sequence ID" value="NZ_BAAAZB010000005.1"/>
</dbReference>
<dbReference type="GO" id="GO:0003684">
    <property type="term" value="F:damaged DNA binding"/>
    <property type="evidence" value="ECO:0007669"/>
    <property type="project" value="InterPro"/>
</dbReference>
<sequence length="414" mass="46665">MYAIADCNNFYVSCQRLWEPQYNGKPVIVLSNNDGCVIARSNEAKALGIPMGAIFAKIQEEVQHFNIKTYSSNYALYADTSARVMQNLARFTPNVEVYSIDECFLDFGGFSNLHQYTTTIRDTVVHNTGIPISIGVAQTKTLAKVANKLAKKQNGTLVLDTEAAITSALENFSIGDVWGIGKQYEKKLQSMNIHTAQQFRSLPLAWVAKNMTVTGARTWQELHGQSCIPLSTSLDPKQALSTAKGFGKLTSDYQELHEATTNYTTRLAQKLRKEKLCATILSVRLLTSRFKKDQAIYSPYISIPLHHPVNNTHNLVKAAQAGLRCIFRKELEYQKVEITLTGLLPETEIQLHMFAKYQGEKLDKVSQALDDLNHRFGNGIIKIASEGQYHAWKMKQRHISRNYTTNWDDIITLH</sequence>
<dbReference type="InterPro" id="IPR043128">
    <property type="entry name" value="Rev_trsase/Diguanyl_cyclase"/>
</dbReference>
<dbReference type="PANTHER" id="PTHR11076">
    <property type="entry name" value="DNA REPAIR POLYMERASE UMUC / TRANSFERASE FAMILY MEMBER"/>
    <property type="match status" value="1"/>
</dbReference>
<dbReference type="Proteomes" id="UP000468388">
    <property type="component" value="Unassembled WGS sequence"/>
</dbReference>
<dbReference type="GO" id="GO:0009432">
    <property type="term" value="P:SOS response"/>
    <property type="evidence" value="ECO:0007669"/>
    <property type="project" value="UniProtKB-KW"/>
</dbReference>
<gene>
    <name evidence="7" type="ORF">GO495_06615</name>
</gene>
<keyword evidence="2" id="KW-0227">DNA damage</keyword>
<dbReference type="GO" id="GO:0006281">
    <property type="term" value="P:DNA repair"/>
    <property type="evidence" value="ECO:0007669"/>
    <property type="project" value="UniProtKB-KW"/>
</dbReference>
<dbReference type="Pfam" id="PF00817">
    <property type="entry name" value="IMS"/>
    <property type="match status" value="1"/>
</dbReference>
<dbReference type="InterPro" id="IPR050116">
    <property type="entry name" value="DNA_polymerase-Y"/>
</dbReference>
<dbReference type="InterPro" id="IPR001126">
    <property type="entry name" value="UmuC"/>
</dbReference>
<dbReference type="Pfam" id="PF11799">
    <property type="entry name" value="IMS_C"/>
    <property type="match status" value="1"/>
</dbReference>
<dbReference type="CDD" id="cd01700">
    <property type="entry name" value="PolY_Pol_V_umuC"/>
    <property type="match status" value="1"/>
</dbReference>
<evidence type="ECO:0000256" key="4">
    <source>
        <dbReference type="ARBA" id="ARBA00023204"/>
    </source>
</evidence>
<dbReference type="Gene3D" id="3.40.1170.60">
    <property type="match status" value="1"/>
</dbReference>
<dbReference type="EMBL" id="WRXO01000001">
    <property type="protein sequence ID" value="MVT40247.1"/>
    <property type="molecule type" value="Genomic_DNA"/>
</dbReference>
<dbReference type="Pfam" id="PF13438">
    <property type="entry name" value="DUF4113"/>
    <property type="match status" value="1"/>
</dbReference>
<dbReference type="PROSITE" id="PS50173">
    <property type="entry name" value="UMUC"/>
    <property type="match status" value="1"/>
</dbReference>
<feature type="domain" description="UmuC" evidence="6">
    <location>
        <begin position="2"/>
        <end position="181"/>
    </location>
</feature>
<dbReference type="GO" id="GO:0005829">
    <property type="term" value="C:cytosol"/>
    <property type="evidence" value="ECO:0007669"/>
    <property type="project" value="TreeGrafter"/>
</dbReference>
<dbReference type="InterPro" id="IPR017961">
    <property type="entry name" value="DNA_pol_Y-fam_little_finger"/>
</dbReference>
<comment type="similarity">
    <text evidence="1">Belongs to the DNA polymerase type-Y family.</text>
</comment>
<reference evidence="7 8" key="1">
    <citation type="submission" date="2019-12" db="EMBL/GenBank/DDBJ databases">
        <title>The draft genomic sequence of strain Chitinophaga oryziterrae JCM 16595.</title>
        <authorList>
            <person name="Zhang X."/>
        </authorList>
    </citation>
    <scope>NUCLEOTIDE SEQUENCE [LARGE SCALE GENOMIC DNA]</scope>
    <source>
        <strain evidence="7 8">JCM 16595</strain>
    </source>
</reference>